<evidence type="ECO:0000313" key="3">
    <source>
        <dbReference type="Proteomes" id="UP000177798"/>
    </source>
</evidence>
<feature type="region of interest" description="Disordered" evidence="1">
    <location>
        <begin position="70"/>
        <end position="139"/>
    </location>
</feature>
<evidence type="ECO:0000313" key="2">
    <source>
        <dbReference type="EMBL" id="APA07700.1"/>
    </source>
</evidence>
<organism evidence="2 3">
    <name type="scientific">Sclerotinia sclerotiorum (strain ATCC 18683 / 1980 / Ss-1)</name>
    <name type="common">White mold</name>
    <name type="synonym">Whetzelinia sclerotiorum</name>
    <dbReference type="NCBI Taxonomy" id="665079"/>
    <lineage>
        <taxon>Eukaryota</taxon>
        <taxon>Fungi</taxon>
        <taxon>Dikarya</taxon>
        <taxon>Ascomycota</taxon>
        <taxon>Pezizomycotina</taxon>
        <taxon>Leotiomycetes</taxon>
        <taxon>Helotiales</taxon>
        <taxon>Sclerotiniaceae</taxon>
        <taxon>Sclerotinia</taxon>
    </lineage>
</organism>
<proteinExistence type="predicted"/>
<gene>
    <name evidence="2" type="ORF">sscle_03g024700</name>
</gene>
<dbReference type="AlphaFoldDB" id="A0A1D9PYC8"/>
<feature type="compositionally biased region" description="Basic and acidic residues" evidence="1">
    <location>
        <begin position="73"/>
        <end position="94"/>
    </location>
</feature>
<name>A0A1D9PYC8_SCLS1</name>
<dbReference type="VEuPathDB" id="FungiDB:sscle_03g024700"/>
<feature type="compositionally biased region" description="Basic residues" evidence="1">
    <location>
        <begin position="118"/>
        <end position="129"/>
    </location>
</feature>
<evidence type="ECO:0000256" key="1">
    <source>
        <dbReference type="SAM" id="MobiDB-lite"/>
    </source>
</evidence>
<dbReference type="KEGG" id="ssl:SS1G_00748"/>
<dbReference type="EMBL" id="CP017816">
    <property type="protein sequence ID" value="APA07700.1"/>
    <property type="molecule type" value="Genomic_DNA"/>
</dbReference>
<dbReference type="OrthoDB" id="3465301at2759"/>
<dbReference type="RefSeq" id="XP_001598659.1">
    <property type="nucleotide sequence ID" value="XM_001598609.1"/>
</dbReference>
<sequence>MPPKKVSLKLDNNTLVRTAVTNQINLADEFKQIWNKLDHDRFIEDMGVGNRNAASKRYKRWAAGIVKSSVKSHGYDTDTTDTEHKIEPTEKAVKEVCAPPTKRETKREGSVPASTKKGAGKKKATGKKKKIEDEGLTEE</sequence>
<dbReference type="Proteomes" id="UP000177798">
    <property type="component" value="Chromosome 3"/>
</dbReference>
<protein>
    <submittedName>
        <fullName evidence="2">Uncharacterized protein</fullName>
    </submittedName>
</protein>
<reference evidence="3" key="1">
    <citation type="journal article" date="2017" name="Genome Biol. Evol.">
        <title>The complete genome sequence of the phytopathogenic fungus Sclerotinia sclerotiorum reveals insights into the genome architecture of broad host range pathogens.</title>
        <authorList>
            <person name="Derbyshire M."/>
            <person name="Denton-Giles M."/>
            <person name="Hegedus D."/>
            <person name="Seifbarghy S."/>
            <person name="Rollins J."/>
            <person name="van Kan J."/>
            <person name="Seidl M.F."/>
            <person name="Faino L."/>
            <person name="Mbengue M."/>
            <person name="Navaud O."/>
            <person name="Raffaele S."/>
            <person name="Hammond-Kosack K."/>
            <person name="Heard S."/>
            <person name="Oliver R."/>
        </authorList>
    </citation>
    <scope>NUCLEOTIDE SEQUENCE [LARGE SCALE GENOMIC DNA]</scope>
    <source>
        <strain evidence="3">ATCC 18683 / 1980 / Ss-1</strain>
    </source>
</reference>
<accession>A0A1D9PYC8</accession>